<dbReference type="InterPro" id="IPR003423">
    <property type="entry name" value="OMP_efflux"/>
</dbReference>
<dbReference type="PANTHER" id="PTHR30203:SF32">
    <property type="entry name" value="CATION EFFLUX SYSTEM PROTEIN CUSC"/>
    <property type="match status" value="1"/>
</dbReference>
<comment type="similarity">
    <text evidence="1 2">Belongs to the outer membrane factor (OMF) (TC 1.B.17) family.</text>
</comment>
<sequence length="487" mass="51857">MVTLAGCVNLAPEYESPAPVIPGVWPGVDIYGTPPAKPGADVSMLGWRDFFIDDRLREVVSTALSHNRDLAVATLNIAAARAQVADINADLFPSISSSTSATFSRSGRTAGGDDTASGNLANQSAISESLSTEIGFSSYELDIFGRLRNQRAAAVQSLLATTADRRTAQISLIGEVAANWLTLAADKALLALARNTLTNRLASLRLVNARHDYGIASGSDVANARSAVEAVRVDIASLVAQVAQDENALNLVAGTTLAPGLLPEARLPEQAVIERLPAGVPSEVLLDRPDVIAAEYRLAGDYASIGAARAAFFPRISLTAATGWATRGLTGLFADNNRSWSVTPQIDVPIFDGGSRAAQLALARIQREIDTQTYEQTLRTAFREVADALALRATIDDQITSQTALVAANQRSYRLSQARYRAGTDSYLDTLIEQRTLYTSQQNAIQRRLAREINLVTLYKTLGGGDLARSSRSALPLAPLADDAPDP</sequence>
<keyword evidence="2" id="KW-0564">Palmitate</keyword>
<dbReference type="Gene3D" id="1.20.1600.10">
    <property type="entry name" value="Outer membrane efflux proteins (OEP)"/>
    <property type="match status" value="1"/>
</dbReference>
<dbReference type="InParanoid" id="A0A423PTL8"/>
<feature type="region of interest" description="Disordered" evidence="3">
    <location>
        <begin position="97"/>
        <end position="118"/>
    </location>
</feature>
<proteinExistence type="inferred from homology"/>
<feature type="compositionally biased region" description="Low complexity" evidence="3">
    <location>
        <begin position="97"/>
        <end position="108"/>
    </location>
</feature>
<evidence type="ECO:0000256" key="2">
    <source>
        <dbReference type="RuleBase" id="RU362097"/>
    </source>
</evidence>
<dbReference type="Gene3D" id="2.20.200.10">
    <property type="entry name" value="Outer membrane efflux proteins (OEP)"/>
    <property type="match status" value="1"/>
</dbReference>
<evidence type="ECO:0000256" key="1">
    <source>
        <dbReference type="ARBA" id="ARBA00007613"/>
    </source>
</evidence>
<accession>A0A423PTL8</accession>
<reference evidence="4 5" key="1">
    <citation type="submission" date="2013-10" db="EMBL/GenBank/DDBJ databases">
        <title>Salinisphaera japonica YTM-1 Genome Sequencing.</title>
        <authorList>
            <person name="Lai Q."/>
            <person name="Li C."/>
            <person name="Shao Z."/>
        </authorList>
    </citation>
    <scope>NUCLEOTIDE SEQUENCE [LARGE SCALE GENOMIC DNA]</scope>
    <source>
        <strain evidence="4 5">YTM-1</strain>
    </source>
</reference>
<evidence type="ECO:0000313" key="4">
    <source>
        <dbReference type="EMBL" id="ROO28937.1"/>
    </source>
</evidence>
<dbReference type="PANTHER" id="PTHR30203">
    <property type="entry name" value="OUTER MEMBRANE CATION EFFLUX PROTEIN"/>
    <property type="match status" value="1"/>
</dbReference>
<gene>
    <name evidence="4" type="ORF">SAJA_07125</name>
</gene>
<dbReference type="GO" id="GO:0015562">
    <property type="term" value="F:efflux transmembrane transporter activity"/>
    <property type="evidence" value="ECO:0007669"/>
    <property type="project" value="InterPro"/>
</dbReference>
<dbReference type="GO" id="GO:0009279">
    <property type="term" value="C:cell outer membrane"/>
    <property type="evidence" value="ECO:0007669"/>
    <property type="project" value="UniProtKB-SubCell"/>
</dbReference>
<comment type="caution">
    <text evidence="4">The sequence shown here is derived from an EMBL/GenBank/DDBJ whole genome shotgun (WGS) entry which is preliminary data.</text>
</comment>
<protein>
    <submittedName>
        <fullName evidence="4">Multidrug transporter</fullName>
    </submittedName>
</protein>
<comment type="subcellular location">
    <subcellularLocation>
        <location evidence="2">Cell outer membrane</location>
        <topology evidence="2">Lipid-anchor</topology>
    </subcellularLocation>
</comment>
<organism evidence="4 5">
    <name type="scientific">Salinisphaera japonica YTM-1</name>
    <dbReference type="NCBI Taxonomy" id="1209778"/>
    <lineage>
        <taxon>Bacteria</taxon>
        <taxon>Pseudomonadati</taxon>
        <taxon>Pseudomonadota</taxon>
        <taxon>Gammaproteobacteria</taxon>
        <taxon>Salinisphaerales</taxon>
        <taxon>Salinisphaeraceae</taxon>
        <taxon>Salinisphaera</taxon>
    </lineage>
</organism>
<dbReference type="InterPro" id="IPR010131">
    <property type="entry name" value="MdtP/NodT-like"/>
</dbReference>
<evidence type="ECO:0000313" key="5">
    <source>
        <dbReference type="Proteomes" id="UP000285310"/>
    </source>
</evidence>
<dbReference type="SUPFAM" id="SSF56954">
    <property type="entry name" value="Outer membrane efflux proteins (OEP)"/>
    <property type="match status" value="1"/>
</dbReference>
<keyword evidence="2" id="KW-0449">Lipoprotein</keyword>
<dbReference type="FunCoup" id="A0A423PTL8">
    <property type="interactions" value="192"/>
</dbReference>
<dbReference type="Proteomes" id="UP000285310">
    <property type="component" value="Unassembled WGS sequence"/>
</dbReference>
<name>A0A423PTL8_9GAMM</name>
<dbReference type="Pfam" id="PF02321">
    <property type="entry name" value="OEP"/>
    <property type="match status" value="2"/>
</dbReference>
<evidence type="ECO:0000256" key="3">
    <source>
        <dbReference type="SAM" id="MobiDB-lite"/>
    </source>
</evidence>
<keyword evidence="2" id="KW-0472">Membrane</keyword>
<dbReference type="EMBL" id="AYKG01000018">
    <property type="protein sequence ID" value="ROO28937.1"/>
    <property type="molecule type" value="Genomic_DNA"/>
</dbReference>
<dbReference type="AlphaFoldDB" id="A0A423PTL8"/>
<keyword evidence="2" id="KW-0812">Transmembrane</keyword>
<keyword evidence="5" id="KW-1185">Reference proteome</keyword>
<dbReference type="NCBIfam" id="TIGR01845">
    <property type="entry name" value="outer_NodT"/>
    <property type="match status" value="1"/>
</dbReference>
<keyword evidence="2" id="KW-1134">Transmembrane beta strand</keyword>